<dbReference type="GO" id="GO:0005975">
    <property type="term" value="P:carbohydrate metabolic process"/>
    <property type="evidence" value="ECO:0007669"/>
    <property type="project" value="InterPro"/>
</dbReference>
<dbReference type="SMART" id="SM01260">
    <property type="entry name" value="LANC_like"/>
    <property type="match status" value="1"/>
</dbReference>
<dbReference type="PRINTS" id="PR01950">
    <property type="entry name" value="LANCSUPER"/>
</dbReference>
<proteinExistence type="predicted"/>
<dbReference type="Proteomes" id="UP000233524">
    <property type="component" value="Unassembled WGS sequence"/>
</dbReference>
<dbReference type="GO" id="GO:0005886">
    <property type="term" value="C:plasma membrane"/>
    <property type="evidence" value="ECO:0007669"/>
    <property type="project" value="TreeGrafter"/>
</dbReference>
<evidence type="ECO:0000313" key="2">
    <source>
        <dbReference type="EMBL" id="PKS09352.1"/>
    </source>
</evidence>
<organism evidence="2 3">
    <name type="scientific">Lomentospora prolificans</name>
    <dbReference type="NCBI Taxonomy" id="41688"/>
    <lineage>
        <taxon>Eukaryota</taxon>
        <taxon>Fungi</taxon>
        <taxon>Dikarya</taxon>
        <taxon>Ascomycota</taxon>
        <taxon>Pezizomycotina</taxon>
        <taxon>Sordariomycetes</taxon>
        <taxon>Hypocreomycetidae</taxon>
        <taxon>Microascales</taxon>
        <taxon>Microascaceae</taxon>
        <taxon>Lomentospora</taxon>
    </lineage>
</organism>
<gene>
    <name evidence="2" type="ORF">jhhlp_003966</name>
</gene>
<evidence type="ECO:0000313" key="3">
    <source>
        <dbReference type="Proteomes" id="UP000233524"/>
    </source>
</evidence>
<dbReference type="InParanoid" id="A0A2N3NAD8"/>
<dbReference type="CDD" id="cd04794">
    <property type="entry name" value="euk_LANCL"/>
    <property type="match status" value="1"/>
</dbReference>
<feature type="binding site" evidence="1">
    <location>
        <position position="260"/>
    </location>
    <ligand>
        <name>Zn(2+)</name>
        <dbReference type="ChEBI" id="CHEBI:29105"/>
    </ligand>
</feature>
<keyword evidence="1" id="KW-0479">Metal-binding</keyword>
<sequence>MDRTRYIPNTFTEPLTLSSSPSSLLKDALEEIIRRTPPQHSYQNGPLRLGGILAGPTALAYLFFRASQAHPNLVVAGHSAARWAKRYLRGDRGHLKLQAGVCGLKSEKLAYEAVEASMSRDLADVRVFLASLAPILDSENRAHVFPSELFCGKSGTLYFLRMVRHFVPESASLLEGAARTISRSIIDVGDDGKGNWLFHGKHYFGAAHGDIGILTQLLLTTPSLAPELEPRLDDLLDIQLDDGNWPSSSGNSSSRYVQWCHGAGGFVLSLVAVRDRCPRLQAKIDAAVEKGRDCIWRAGILRKEPSLCHGLFGNALALDSARRNHFLSLATPQKMDELKSRDSSLFETAAYGADDSLIMNYWNSAAWTWLVCEEKEPGMIVYTDL</sequence>
<dbReference type="Gene3D" id="1.50.10.10">
    <property type="match status" value="1"/>
</dbReference>
<comment type="caution">
    <text evidence="2">The sequence shown here is derived from an EMBL/GenBank/DDBJ whole genome shotgun (WGS) entry which is preliminary data.</text>
</comment>
<dbReference type="PANTHER" id="PTHR12736">
    <property type="entry name" value="LANC-LIKE PROTEIN"/>
    <property type="match status" value="1"/>
</dbReference>
<dbReference type="AlphaFoldDB" id="A0A2N3NAD8"/>
<feature type="binding site" evidence="1">
    <location>
        <position position="309"/>
    </location>
    <ligand>
        <name>Zn(2+)</name>
        <dbReference type="ChEBI" id="CHEBI:29105"/>
    </ligand>
</feature>
<dbReference type="SUPFAM" id="SSF158745">
    <property type="entry name" value="LanC-like"/>
    <property type="match status" value="1"/>
</dbReference>
<keyword evidence="3" id="KW-1185">Reference proteome</keyword>
<dbReference type="PANTHER" id="PTHR12736:SF7">
    <property type="entry name" value="LANC-LIKE PROTEIN 3"/>
    <property type="match status" value="1"/>
</dbReference>
<dbReference type="Pfam" id="PF05147">
    <property type="entry name" value="LANC_like"/>
    <property type="match status" value="1"/>
</dbReference>
<evidence type="ECO:0000256" key="1">
    <source>
        <dbReference type="PIRSR" id="PIRSR607822-1"/>
    </source>
</evidence>
<keyword evidence="1" id="KW-0862">Zinc</keyword>
<dbReference type="VEuPathDB" id="FungiDB:jhhlp_003966"/>
<name>A0A2N3NAD8_9PEZI</name>
<dbReference type="EMBL" id="NLAX01000010">
    <property type="protein sequence ID" value="PKS09352.1"/>
    <property type="molecule type" value="Genomic_DNA"/>
</dbReference>
<dbReference type="InterPro" id="IPR007822">
    <property type="entry name" value="LANC-like"/>
</dbReference>
<feature type="binding site" evidence="1">
    <location>
        <position position="308"/>
    </location>
    <ligand>
        <name>Zn(2+)</name>
        <dbReference type="ChEBI" id="CHEBI:29105"/>
    </ligand>
</feature>
<accession>A0A2N3NAD8</accession>
<reference evidence="2 3" key="1">
    <citation type="journal article" date="2017" name="G3 (Bethesda)">
        <title>First Draft Genome Sequence of the Pathogenic Fungus Lomentospora prolificans (Formerly Scedosporium prolificans).</title>
        <authorList>
            <person name="Luo R."/>
            <person name="Zimin A."/>
            <person name="Workman R."/>
            <person name="Fan Y."/>
            <person name="Pertea G."/>
            <person name="Grossman N."/>
            <person name="Wear M.P."/>
            <person name="Jia B."/>
            <person name="Miller H."/>
            <person name="Casadevall A."/>
            <person name="Timp W."/>
            <person name="Zhang S.X."/>
            <person name="Salzberg S.L."/>
        </authorList>
    </citation>
    <scope>NUCLEOTIDE SEQUENCE [LARGE SCALE GENOMIC DNA]</scope>
    <source>
        <strain evidence="2 3">JHH-5317</strain>
    </source>
</reference>
<dbReference type="OrthoDB" id="10257263at2759"/>
<dbReference type="InterPro" id="IPR012341">
    <property type="entry name" value="6hp_glycosidase-like_sf"/>
</dbReference>
<protein>
    <submittedName>
        <fullName evidence="2">Uncharacterized protein</fullName>
    </submittedName>
</protein>
<dbReference type="GO" id="GO:0031179">
    <property type="term" value="P:peptide modification"/>
    <property type="evidence" value="ECO:0007669"/>
    <property type="project" value="InterPro"/>
</dbReference>
<dbReference type="GO" id="GO:0046872">
    <property type="term" value="F:metal ion binding"/>
    <property type="evidence" value="ECO:0007669"/>
    <property type="project" value="UniProtKB-KW"/>
</dbReference>